<dbReference type="EMBL" id="KB870805">
    <property type="protein sequence ID" value="EOA36429.1"/>
    <property type="molecule type" value="Genomic_DNA"/>
</dbReference>
<feature type="region of interest" description="Disordered" evidence="6">
    <location>
        <begin position="455"/>
        <end position="482"/>
    </location>
</feature>
<feature type="compositionally biased region" description="Acidic residues" evidence="6">
    <location>
        <begin position="504"/>
        <end position="515"/>
    </location>
</feature>
<evidence type="ECO:0000259" key="7">
    <source>
        <dbReference type="Pfam" id="PF02721"/>
    </source>
</evidence>
<organism evidence="10 11">
    <name type="scientific">Capsella rubella</name>
    <dbReference type="NCBI Taxonomy" id="81985"/>
    <lineage>
        <taxon>Eukaryota</taxon>
        <taxon>Viridiplantae</taxon>
        <taxon>Streptophyta</taxon>
        <taxon>Embryophyta</taxon>
        <taxon>Tracheophyta</taxon>
        <taxon>Spermatophyta</taxon>
        <taxon>Magnoliopsida</taxon>
        <taxon>eudicotyledons</taxon>
        <taxon>Gunneridae</taxon>
        <taxon>Pentapetalae</taxon>
        <taxon>rosids</taxon>
        <taxon>malvids</taxon>
        <taxon>Brassicales</taxon>
        <taxon>Brassicaceae</taxon>
        <taxon>Camelineae</taxon>
        <taxon>Capsella</taxon>
    </lineage>
</organism>
<keyword evidence="3" id="KW-0863">Zinc-finger</keyword>
<dbReference type="GO" id="GO:0008270">
    <property type="term" value="F:zinc ion binding"/>
    <property type="evidence" value="ECO:0007669"/>
    <property type="project" value="UniProtKB-KW"/>
</dbReference>
<name>R0I2G3_9BRAS</name>
<dbReference type="eggNOG" id="KOG0851">
    <property type="taxonomic scope" value="Eukaryota"/>
</dbReference>
<evidence type="ECO:0000256" key="4">
    <source>
        <dbReference type="ARBA" id="ARBA00022833"/>
    </source>
</evidence>
<dbReference type="Pfam" id="PF08646">
    <property type="entry name" value="Rep_fac-A_C"/>
    <property type="match status" value="1"/>
</dbReference>
<dbReference type="Proteomes" id="UP000029121">
    <property type="component" value="Unassembled WGS sequence"/>
</dbReference>
<dbReference type="GO" id="GO:0003677">
    <property type="term" value="F:DNA binding"/>
    <property type="evidence" value="ECO:0007669"/>
    <property type="project" value="UniProtKB-KW"/>
</dbReference>
<dbReference type="Pfam" id="PF02721">
    <property type="entry name" value="DUF223"/>
    <property type="match status" value="1"/>
</dbReference>
<dbReference type="PANTHER" id="PTHR47165">
    <property type="entry name" value="OS03G0429900 PROTEIN"/>
    <property type="match status" value="1"/>
</dbReference>
<dbReference type="InterPro" id="IPR003871">
    <property type="entry name" value="RFA1B/D_OB_1st"/>
</dbReference>
<accession>R0I2G3</accession>
<dbReference type="InterPro" id="IPR012340">
    <property type="entry name" value="NA-bd_OB-fold"/>
</dbReference>
<protein>
    <recommendedName>
        <fullName evidence="12">DUF223 domain-containing protein</fullName>
    </recommendedName>
</protein>
<gene>
    <name evidence="10" type="ORF">CARUB_v10010962mg</name>
</gene>
<dbReference type="InterPro" id="IPR013955">
    <property type="entry name" value="Rep_factor-A_C"/>
</dbReference>
<dbReference type="Gene3D" id="2.40.50.140">
    <property type="entry name" value="Nucleic acid-binding proteins"/>
    <property type="match status" value="3"/>
</dbReference>
<evidence type="ECO:0000313" key="11">
    <source>
        <dbReference type="Proteomes" id="UP000029121"/>
    </source>
</evidence>
<evidence type="ECO:0000256" key="1">
    <source>
        <dbReference type="ARBA" id="ARBA00005690"/>
    </source>
</evidence>
<dbReference type="OrthoDB" id="1107226at2759"/>
<keyword evidence="5" id="KW-0238">DNA-binding</keyword>
<dbReference type="InterPro" id="IPR031657">
    <property type="entry name" value="REPA_OB_2"/>
</dbReference>
<evidence type="ECO:0000259" key="8">
    <source>
        <dbReference type="Pfam" id="PF08646"/>
    </source>
</evidence>
<evidence type="ECO:0000256" key="2">
    <source>
        <dbReference type="ARBA" id="ARBA00022723"/>
    </source>
</evidence>
<keyword evidence="11" id="KW-1185">Reference proteome</keyword>
<proteinExistence type="inferred from homology"/>
<feature type="region of interest" description="Disordered" evidence="6">
    <location>
        <begin position="495"/>
        <end position="519"/>
    </location>
</feature>
<evidence type="ECO:0000256" key="6">
    <source>
        <dbReference type="SAM" id="MobiDB-lite"/>
    </source>
</evidence>
<keyword evidence="2" id="KW-0479">Metal-binding</keyword>
<dbReference type="InterPro" id="IPR047192">
    <property type="entry name" value="Euk_RPA1_DBD_C"/>
</dbReference>
<reference evidence="11" key="1">
    <citation type="journal article" date="2013" name="Nat. Genet.">
        <title>The Capsella rubella genome and the genomic consequences of rapid mating system evolution.</title>
        <authorList>
            <person name="Slotte T."/>
            <person name="Hazzouri K.M."/>
            <person name="Agren J.A."/>
            <person name="Koenig D."/>
            <person name="Maumus F."/>
            <person name="Guo Y.L."/>
            <person name="Steige K."/>
            <person name="Platts A.E."/>
            <person name="Escobar J.S."/>
            <person name="Newman L.K."/>
            <person name="Wang W."/>
            <person name="Mandakova T."/>
            <person name="Vello E."/>
            <person name="Smith L.M."/>
            <person name="Henz S.R."/>
            <person name="Steffen J."/>
            <person name="Takuno S."/>
            <person name="Brandvain Y."/>
            <person name="Coop G."/>
            <person name="Andolfatto P."/>
            <person name="Hu T.T."/>
            <person name="Blanchette M."/>
            <person name="Clark R.M."/>
            <person name="Quesneville H."/>
            <person name="Nordborg M."/>
            <person name="Gaut B.S."/>
            <person name="Lysak M.A."/>
            <person name="Jenkins J."/>
            <person name="Grimwood J."/>
            <person name="Chapman J."/>
            <person name="Prochnik S."/>
            <person name="Shu S."/>
            <person name="Rokhsar D."/>
            <person name="Schmutz J."/>
            <person name="Weigel D."/>
            <person name="Wright S.I."/>
        </authorList>
    </citation>
    <scope>NUCLEOTIDE SEQUENCE [LARGE SCALE GENOMIC DNA]</scope>
    <source>
        <strain evidence="11">cv. Monte Gargano</strain>
    </source>
</reference>
<dbReference type="AlphaFoldDB" id="R0I2G3"/>
<evidence type="ECO:0000256" key="3">
    <source>
        <dbReference type="ARBA" id="ARBA00022771"/>
    </source>
</evidence>
<keyword evidence="4" id="KW-0862">Zinc</keyword>
<evidence type="ECO:0000256" key="5">
    <source>
        <dbReference type="ARBA" id="ARBA00023125"/>
    </source>
</evidence>
<dbReference type="CDD" id="cd04481">
    <property type="entry name" value="RPA1_DBD_B_like"/>
    <property type="match status" value="1"/>
</dbReference>
<dbReference type="CDD" id="cd04480">
    <property type="entry name" value="RPA1_DBD_A_like"/>
    <property type="match status" value="1"/>
</dbReference>
<dbReference type="SUPFAM" id="SSF50249">
    <property type="entry name" value="Nucleic acid-binding proteins"/>
    <property type="match status" value="3"/>
</dbReference>
<dbReference type="KEGG" id="crb:17897272"/>
<evidence type="ECO:0000313" key="10">
    <source>
        <dbReference type="EMBL" id="EOA36429.1"/>
    </source>
</evidence>
<dbReference type="CDD" id="cd04476">
    <property type="entry name" value="RPA1_DBD_C"/>
    <property type="match status" value="1"/>
</dbReference>
<sequence length="556" mass="62778">MAATFAFLKDVRPYKTAWRVQVKLLHSWRAFTQNTGQTLEMVLSDELGKKIHATVKKDLVPKYVNRLHVDEWMFIENFSLSYATGQFRPTSHLYKMAFITGTVVMPCDPKSESYFLSLAKYQKIQSGELNPHMLVDVVGQIVTIGELENLEANNKPTTKIDFELRDDTDERLACTLWGTLAEQVHSACEESDGSNVVVVLRFVKIKAYKVFVNPTFPEVDLFRNSLPPDGLVLVFRERRPRLELVRVNNDAHQELPRRTIEEIKNSLEVGRVRLLCTIYGIDTDWAWYYISCRSCNKKVNHIHSGVHGVNNKGVKPRFWCDTCKSVVTNVVARFMLYANVMDTTGEAKLLLFDSICTEIIGQSAHAVLDGSVDEIEDPENLPEPLTNLIGKTFLFLLCVEKENIWDGKEIYKVSKALLKHGLLEEELLEYSTEMSNAASIESGEKGILMLENIQDTPDSITPSSKRVYGSKDGPADQTSTSKKLCVQPIDLDKVNPEFNKDNELQDPVDEANTEGDFERKADYVNKVEVTTGKGVPKTENNGAKAMVGVKIKVEKK</sequence>
<evidence type="ECO:0008006" key="12">
    <source>
        <dbReference type="Google" id="ProtNLM"/>
    </source>
</evidence>
<feature type="compositionally biased region" description="Polar residues" evidence="6">
    <location>
        <begin position="455"/>
        <end position="464"/>
    </location>
</feature>
<comment type="similarity">
    <text evidence="1">Belongs to the replication factor A protein 1 family.</text>
</comment>
<feature type="domain" description="Replication protein A OB" evidence="9">
    <location>
        <begin position="130"/>
        <end position="209"/>
    </location>
</feature>
<feature type="domain" description="Replication protein A 70 kDa DNA-binding subunit B/D first OB fold" evidence="7">
    <location>
        <begin position="5"/>
        <end position="107"/>
    </location>
</feature>
<dbReference type="Pfam" id="PF16900">
    <property type="entry name" value="REPA_OB_2"/>
    <property type="match status" value="1"/>
</dbReference>
<evidence type="ECO:0000259" key="9">
    <source>
        <dbReference type="Pfam" id="PF16900"/>
    </source>
</evidence>
<dbReference type="STRING" id="81985.R0I2G3"/>
<dbReference type="PANTHER" id="PTHR47165:SF4">
    <property type="entry name" value="OS03G0429900 PROTEIN"/>
    <property type="match status" value="1"/>
</dbReference>
<feature type="domain" description="Replication factor A C-terminal" evidence="8">
    <location>
        <begin position="275"/>
        <end position="406"/>
    </location>
</feature>